<dbReference type="InterPro" id="IPR002481">
    <property type="entry name" value="FUR"/>
</dbReference>
<comment type="cofactor">
    <cofactor evidence="2">
        <name>Mn(2+)</name>
        <dbReference type="ChEBI" id="CHEBI:29035"/>
    </cofactor>
    <cofactor evidence="2">
        <name>Fe(2+)</name>
        <dbReference type="ChEBI" id="CHEBI:29033"/>
    </cofactor>
    <text evidence="2">Binds 1 Mn(2+) or Fe(2+) ion per subunit.</text>
</comment>
<dbReference type="GO" id="GO:0045892">
    <property type="term" value="P:negative regulation of DNA-templated transcription"/>
    <property type="evidence" value="ECO:0007669"/>
    <property type="project" value="TreeGrafter"/>
</dbReference>
<dbReference type="GO" id="GO:0003700">
    <property type="term" value="F:DNA-binding transcription factor activity"/>
    <property type="evidence" value="ECO:0007669"/>
    <property type="project" value="InterPro"/>
</dbReference>
<name>A0A1F6P0V4_9BACT</name>
<protein>
    <recommendedName>
        <fullName evidence="5">Ferric uptake regulation protein</fullName>
    </recommendedName>
</protein>
<dbReference type="PANTHER" id="PTHR33202:SF7">
    <property type="entry name" value="FERRIC UPTAKE REGULATION PROTEIN"/>
    <property type="match status" value="1"/>
</dbReference>
<gene>
    <name evidence="3" type="ORF">A2469_02520</name>
</gene>
<dbReference type="Gene3D" id="1.10.10.10">
    <property type="entry name" value="Winged helix-like DNA-binding domain superfamily/Winged helix DNA-binding domain"/>
    <property type="match status" value="1"/>
</dbReference>
<keyword evidence="1" id="KW-0862">Zinc</keyword>
<dbReference type="InterPro" id="IPR036388">
    <property type="entry name" value="WH-like_DNA-bd_sf"/>
</dbReference>
<feature type="binding site" evidence="1">
    <location>
        <position position="150"/>
    </location>
    <ligand>
        <name>Zn(2+)</name>
        <dbReference type="ChEBI" id="CHEBI:29105"/>
    </ligand>
</feature>
<comment type="caution">
    <text evidence="3">The sequence shown here is derived from an EMBL/GenBank/DDBJ whole genome shotgun (WGS) entry which is preliminary data.</text>
</comment>
<feature type="binding site" evidence="1">
    <location>
        <position position="153"/>
    </location>
    <ligand>
        <name>Zn(2+)</name>
        <dbReference type="ChEBI" id="CHEBI:29105"/>
    </ligand>
</feature>
<evidence type="ECO:0000313" key="4">
    <source>
        <dbReference type="Proteomes" id="UP000178895"/>
    </source>
</evidence>
<evidence type="ECO:0000256" key="1">
    <source>
        <dbReference type="PIRSR" id="PIRSR602481-1"/>
    </source>
</evidence>
<dbReference type="SUPFAM" id="SSF46785">
    <property type="entry name" value="Winged helix' DNA-binding domain"/>
    <property type="match status" value="1"/>
</dbReference>
<dbReference type="CDD" id="cd07153">
    <property type="entry name" value="Fur_like"/>
    <property type="match status" value="1"/>
</dbReference>
<proteinExistence type="predicted"/>
<feature type="binding site" evidence="1">
    <location>
        <position position="116"/>
    </location>
    <ligand>
        <name>Zn(2+)</name>
        <dbReference type="ChEBI" id="CHEBI:29105"/>
    </ligand>
</feature>
<dbReference type="GO" id="GO:1900376">
    <property type="term" value="P:regulation of secondary metabolite biosynthetic process"/>
    <property type="evidence" value="ECO:0007669"/>
    <property type="project" value="TreeGrafter"/>
</dbReference>
<dbReference type="InterPro" id="IPR036390">
    <property type="entry name" value="WH_DNA-bd_sf"/>
</dbReference>
<dbReference type="Pfam" id="PF01475">
    <property type="entry name" value="FUR"/>
    <property type="match status" value="1"/>
</dbReference>
<dbReference type="EMBL" id="MFQY01000032">
    <property type="protein sequence ID" value="OGH89738.1"/>
    <property type="molecule type" value="Genomic_DNA"/>
</dbReference>
<sequence>MASEGAGDNTIANYSQLCYYGYIIYILILIMEEAIKKLKEANYKLTVPRLAVLRILEKKHTPISARELYKKIKSIDLASVYRALNLFESLHIVNAEIIRAEKMYCLVADLHHHIICEKCHLVEKVECHHSFNKIKNFTNIHHRLTLTGLCDKCH</sequence>
<dbReference type="AlphaFoldDB" id="A0A1F6P0V4"/>
<keyword evidence="2" id="KW-0408">Iron</keyword>
<evidence type="ECO:0008006" key="5">
    <source>
        <dbReference type="Google" id="ProtNLM"/>
    </source>
</evidence>
<dbReference type="GO" id="GO:0008270">
    <property type="term" value="F:zinc ion binding"/>
    <property type="evidence" value="ECO:0007669"/>
    <property type="project" value="TreeGrafter"/>
</dbReference>
<dbReference type="GO" id="GO:0000976">
    <property type="term" value="F:transcription cis-regulatory region binding"/>
    <property type="evidence" value="ECO:0007669"/>
    <property type="project" value="TreeGrafter"/>
</dbReference>
<reference evidence="3 4" key="1">
    <citation type="journal article" date="2016" name="Nat. Commun.">
        <title>Thousands of microbial genomes shed light on interconnected biogeochemical processes in an aquifer system.</title>
        <authorList>
            <person name="Anantharaman K."/>
            <person name="Brown C.T."/>
            <person name="Hug L.A."/>
            <person name="Sharon I."/>
            <person name="Castelle C.J."/>
            <person name="Probst A.J."/>
            <person name="Thomas B.C."/>
            <person name="Singh A."/>
            <person name="Wilkins M.J."/>
            <person name="Karaoz U."/>
            <person name="Brodie E.L."/>
            <person name="Williams K.H."/>
            <person name="Hubbard S.S."/>
            <person name="Banfield J.F."/>
        </authorList>
    </citation>
    <scope>NUCLEOTIDE SEQUENCE [LARGE SCALE GENOMIC DNA]</scope>
</reference>
<feature type="binding site" evidence="1">
    <location>
        <position position="119"/>
    </location>
    <ligand>
        <name>Zn(2+)</name>
        <dbReference type="ChEBI" id="CHEBI:29105"/>
    </ligand>
</feature>
<organism evidence="3 4">
    <name type="scientific">Candidatus Magasanikbacteria bacterium RIFOXYC2_FULL_40_16</name>
    <dbReference type="NCBI Taxonomy" id="1798703"/>
    <lineage>
        <taxon>Bacteria</taxon>
        <taxon>Candidatus Magasanikiibacteriota</taxon>
    </lineage>
</organism>
<feature type="binding site" evidence="2">
    <location>
        <position position="142"/>
    </location>
    <ligand>
        <name>Fe cation</name>
        <dbReference type="ChEBI" id="CHEBI:24875"/>
    </ligand>
</feature>
<comment type="cofactor">
    <cofactor evidence="1">
        <name>Zn(2+)</name>
        <dbReference type="ChEBI" id="CHEBI:29105"/>
    </cofactor>
    <text evidence="1">Binds 1 zinc ion per subunit.</text>
</comment>
<keyword evidence="1" id="KW-0479">Metal-binding</keyword>
<evidence type="ECO:0000256" key="2">
    <source>
        <dbReference type="PIRSR" id="PIRSR602481-2"/>
    </source>
</evidence>
<dbReference type="Proteomes" id="UP000178895">
    <property type="component" value="Unassembled WGS sequence"/>
</dbReference>
<accession>A0A1F6P0V4</accession>
<dbReference type="PANTHER" id="PTHR33202">
    <property type="entry name" value="ZINC UPTAKE REGULATION PROTEIN"/>
    <property type="match status" value="1"/>
</dbReference>
<evidence type="ECO:0000313" key="3">
    <source>
        <dbReference type="EMBL" id="OGH89738.1"/>
    </source>
</evidence>